<keyword evidence="14" id="KW-1185">Reference proteome</keyword>
<dbReference type="SUPFAM" id="SSF51905">
    <property type="entry name" value="FAD/NAD(P)-binding domain"/>
    <property type="match status" value="1"/>
</dbReference>
<dbReference type="Pfam" id="PF16901">
    <property type="entry name" value="DAO_C"/>
    <property type="match status" value="1"/>
</dbReference>
<comment type="pathway">
    <text evidence="2">Polyol metabolism; glycerol degradation via glycerol kinase pathway; glycerone phosphate from sn-glycerol 3-phosphate (aerobic route): step 1/1.</text>
</comment>
<organism evidence="13 14">
    <name type="scientific">Calditerricola satsumensis</name>
    <dbReference type="NCBI Taxonomy" id="373054"/>
    <lineage>
        <taxon>Bacteria</taxon>
        <taxon>Bacillati</taxon>
        <taxon>Bacillota</taxon>
        <taxon>Bacilli</taxon>
        <taxon>Bacillales</taxon>
        <taxon>Bacillaceae</taxon>
        <taxon>Calditerricola</taxon>
    </lineage>
</organism>
<evidence type="ECO:0000256" key="9">
    <source>
        <dbReference type="RuleBase" id="RU361217"/>
    </source>
</evidence>
<evidence type="ECO:0000313" key="14">
    <source>
        <dbReference type="Proteomes" id="UP000637720"/>
    </source>
</evidence>
<dbReference type="EMBL" id="BMOF01000020">
    <property type="protein sequence ID" value="GGJ99806.1"/>
    <property type="molecule type" value="Genomic_DNA"/>
</dbReference>
<dbReference type="InterPro" id="IPR031656">
    <property type="entry name" value="DAO_C"/>
</dbReference>
<name>A0A8J3FEC2_9BACI</name>
<keyword evidence="4 9" id="KW-0285">Flavoprotein</keyword>
<dbReference type="AlphaFoldDB" id="A0A8J3FEC2"/>
<keyword evidence="7 9" id="KW-0560">Oxidoreductase</keyword>
<comment type="catalytic activity">
    <reaction evidence="8 9">
        <text>a quinone + sn-glycerol 3-phosphate = dihydroxyacetone phosphate + a quinol</text>
        <dbReference type="Rhea" id="RHEA:18977"/>
        <dbReference type="ChEBI" id="CHEBI:24646"/>
        <dbReference type="ChEBI" id="CHEBI:57597"/>
        <dbReference type="ChEBI" id="CHEBI:57642"/>
        <dbReference type="ChEBI" id="CHEBI:132124"/>
        <dbReference type="EC" id="1.1.5.3"/>
    </reaction>
</comment>
<dbReference type="RefSeq" id="WP_188817178.1">
    <property type="nucleotide sequence ID" value="NZ_BMOF01000020.1"/>
</dbReference>
<proteinExistence type="inferred from homology"/>
<reference evidence="13" key="2">
    <citation type="submission" date="2020-09" db="EMBL/GenBank/DDBJ databases">
        <authorList>
            <person name="Sun Q."/>
            <person name="Ohkuma M."/>
        </authorList>
    </citation>
    <scope>NUCLEOTIDE SEQUENCE</scope>
    <source>
        <strain evidence="13">JCM 14719</strain>
    </source>
</reference>
<dbReference type="PANTHER" id="PTHR11985">
    <property type="entry name" value="GLYCEROL-3-PHOSPHATE DEHYDROGENASE"/>
    <property type="match status" value="1"/>
</dbReference>
<dbReference type="SUPFAM" id="SSF54373">
    <property type="entry name" value="FAD-linked reductases, C-terminal domain"/>
    <property type="match status" value="1"/>
</dbReference>
<sequence>MGVRFAATQRTTMLQEMAEKPLDVLVIGGGITGAGIAWDAVLRGLRVGLVEKQDFAAGTSSRSTKLIHGGLRYLKQGEIGLVREVGRERAIVYRNAPHVVHPEPMLLPVVKGGSLGRFSASFGVWLYDRLAGVKRAERRRVLSREEALAAEPLLPAERLKGAILYTEYRTDDARLTLEVLKAAAARGALAVNYAEAVDFLYEGGRVAGAVVCDRLSGETYAIRAKHVVNAAGPWVDRLREKDGSLTGKRLHLTKGVHLVVPHERFPVRQAVYFDVFDGRMVFAIPRDGKTYIGTTDTDYHGSLEHPEVTPEDRDYLLRAVNDMFPTVHLRPEDVESCWAGLRPLLHEEGKAPSELSRRDEIFVSPTGLITIAGGKLTGFRKMAERVVDLVCRRLGEEEGRRVGPCITDRVPLSGGDVGGPEGLSDAVRNGTREGVSRGLSPEEAEQLARRYGSNTPAVLAGIQRAREASARHNLPLGLALEVLYGVEAEMAVTPADVLIRRTGMLLFDRPRCEKVAEGVVRWMGELFGWSPQEADRYHQELEAELAHARRAGRTNRVSNG</sequence>
<feature type="domain" description="FAD dependent oxidoreductase" evidence="11">
    <location>
        <begin position="23"/>
        <end position="347"/>
    </location>
</feature>
<comment type="caution">
    <text evidence="13">The sequence shown here is derived from an EMBL/GenBank/DDBJ whole genome shotgun (WGS) entry which is preliminary data.</text>
</comment>
<evidence type="ECO:0000259" key="11">
    <source>
        <dbReference type="Pfam" id="PF01266"/>
    </source>
</evidence>
<dbReference type="UniPathway" id="UPA00618">
    <property type="reaction ID" value="UER00674"/>
</dbReference>
<accession>A0A8J3FEC2</accession>
<dbReference type="Gene3D" id="3.50.50.60">
    <property type="entry name" value="FAD/NAD(P)-binding domain"/>
    <property type="match status" value="1"/>
</dbReference>
<dbReference type="PANTHER" id="PTHR11985:SF35">
    <property type="entry name" value="ANAEROBIC GLYCEROL-3-PHOSPHATE DEHYDROGENASE SUBUNIT A"/>
    <property type="match status" value="1"/>
</dbReference>
<dbReference type="InterPro" id="IPR000447">
    <property type="entry name" value="G3P_DH_FAD-dep"/>
</dbReference>
<evidence type="ECO:0000259" key="12">
    <source>
        <dbReference type="Pfam" id="PF16901"/>
    </source>
</evidence>
<evidence type="ECO:0000256" key="7">
    <source>
        <dbReference type="ARBA" id="ARBA00023002"/>
    </source>
</evidence>
<dbReference type="Gene3D" id="1.10.8.870">
    <property type="entry name" value="Alpha-glycerophosphate oxidase, cap domain"/>
    <property type="match status" value="1"/>
</dbReference>
<dbReference type="EC" id="1.1.5.3" evidence="9"/>
<dbReference type="Proteomes" id="UP000637720">
    <property type="component" value="Unassembled WGS sequence"/>
</dbReference>
<dbReference type="GO" id="GO:0009331">
    <property type="term" value="C:glycerol-3-phosphate dehydrogenase (FAD) complex"/>
    <property type="evidence" value="ECO:0007669"/>
    <property type="project" value="UniProtKB-UniRule"/>
</dbReference>
<dbReference type="Gene3D" id="3.30.9.10">
    <property type="entry name" value="D-Amino Acid Oxidase, subunit A, domain 2"/>
    <property type="match status" value="1"/>
</dbReference>
<evidence type="ECO:0000256" key="4">
    <source>
        <dbReference type="ARBA" id="ARBA00022630"/>
    </source>
</evidence>
<dbReference type="GO" id="GO:0019563">
    <property type="term" value="P:glycerol catabolic process"/>
    <property type="evidence" value="ECO:0007669"/>
    <property type="project" value="UniProtKB-UniPathway"/>
</dbReference>
<dbReference type="GO" id="GO:0046168">
    <property type="term" value="P:glycerol-3-phosphate catabolic process"/>
    <property type="evidence" value="ECO:0007669"/>
    <property type="project" value="TreeGrafter"/>
</dbReference>
<evidence type="ECO:0000313" key="13">
    <source>
        <dbReference type="EMBL" id="GGJ99806.1"/>
    </source>
</evidence>
<evidence type="ECO:0000256" key="5">
    <source>
        <dbReference type="ARBA" id="ARBA00022798"/>
    </source>
</evidence>
<dbReference type="Pfam" id="PF01266">
    <property type="entry name" value="DAO"/>
    <property type="match status" value="1"/>
</dbReference>
<evidence type="ECO:0000256" key="10">
    <source>
        <dbReference type="SAM" id="MobiDB-lite"/>
    </source>
</evidence>
<evidence type="ECO:0000256" key="3">
    <source>
        <dbReference type="ARBA" id="ARBA00007330"/>
    </source>
</evidence>
<gene>
    <name evidence="13" type="primary">glpD</name>
    <name evidence="13" type="ORF">GCM10007043_12340</name>
</gene>
<dbReference type="PRINTS" id="PR01001">
    <property type="entry name" value="FADG3PDH"/>
</dbReference>
<dbReference type="InterPro" id="IPR038299">
    <property type="entry name" value="DAO_C_sf"/>
</dbReference>
<comment type="cofactor">
    <cofactor evidence="1 9">
        <name>FAD</name>
        <dbReference type="ChEBI" id="CHEBI:57692"/>
    </cofactor>
</comment>
<evidence type="ECO:0000256" key="8">
    <source>
        <dbReference type="ARBA" id="ARBA00049055"/>
    </source>
</evidence>
<keyword evidence="5" id="KW-0319">Glycerol metabolism</keyword>
<feature type="domain" description="Alpha-glycerophosphate oxidase C-terminal" evidence="12">
    <location>
        <begin position="405"/>
        <end position="533"/>
    </location>
</feature>
<comment type="similarity">
    <text evidence="3 9">Belongs to the FAD-dependent glycerol-3-phosphate dehydrogenase family.</text>
</comment>
<dbReference type="InterPro" id="IPR036188">
    <property type="entry name" value="FAD/NAD-bd_sf"/>
</dbReference>
<reference evidence="13" key="1">
    <citation type="journal article" date="2014" name="Int. J. Syst. Evol. Microbiol.">
        <title>Complete genome sequence of Corynebacterium casei LMG S-19264T (=DSM 44701T), isolated from a smear-ripened cheese.</title>
        <authorList>
            <consortium name="US DOE Joint Genome Institute (JGI-PGF)"/>
            <person name="Walter F."/>
            <person name="Albersmeier A."/>
            <person name="Kalinowski J."/>
            <person name="Ruckert C."/>
        </authorList>
    </citation>
    <scope>NUCLEOTIDE SEQUENCE</scope>
    <source>
        <strain evidence="13">JCM 14719</strain>
    </source>
</reference>
<dbReference type="GO" id="GO:0004368">
    <property type="term" value="F:glycerol-3-phosphate dehydrogenase (quinone) activity"/>
    <property type="evidence" value="ECO:0007669"/>
    <property type="project" value="UniProtKB-EC"/>
</dbReference>
<keyword evidence="6" id="KW-0274">FAD</keyword>
<dbReference type="InterPro" id="IPR006076">
    <property type="entry name" value="FAD-dep_OxRdtase"/>
</dbReference>
<evidence type="ECO:0000256" key="1">
    <source>
        <dbReference type="ARBA" id="ARBA00001974"/>
    </source>
</evidence>
<evidence type="ECO:0000256" key="2">
    <source>
        <dbReference type="ARBA" id="ARBA00004977"/>
    </source>
</evidence>
<feature type="region of interest" description="Disordered" evidence="10">
    <location>
        <begin position="413"/>
        <end position="445"/>
    </location>
</feature>
<dbReference type="PROSITE" id="PS00977">
    <property type="entry name" value="FAD_G3PDH_1"/>
    <property type="match status" value="1"/>
</dbReference>
<evidence type="ECO:0000256" key="6">
    <source>
        <dbReference type="ARBA" id="ARBA00022827"/>
    </source>
</evidence>
<protein>
    <recommendedName>
        <fullName evidence="9">Glycerol-3-phosphate dehydrogenase</fullName>
        <ecNumber evidence="9">1.1.5.3</ecNumber>
    </recommendedName>
</protein>